<dbReference type="InterPro" id="IPR008264">
    <property type="entry name" value="Beta_glucanase"/>
</dbReference>
<gene>
    <name evidence="11" type="ORF">ATI53_103316</name>
</gene>
<evidence type="ECO:0000256" key="4">
    <source>
        <dbReference type="ARBA" id="ARBA00023295"/>
    </source>
</evidence>
<comment type="caution">
    <text evidence="11">The sequence shown here is derived from an EMBL/GenBank/DDBJ whole genome shotgun (WGS) entry which is preliminary data.</text>
</comment>
<dbReference type="PROSITE" id="PS51762">
    <property type="entry name" value="GH16_2"/>
    <property type="match status" value="1"/>
</dbReference>
<evidence type="ECO:0000313" key="12">
    <source>
        <dbReference type="Proteomes" id="UP000249165"/>
    </source>
</evidence>
<dbReference type="GO" id="GO:0004553">
    <property type="term" value="F:hydrolase activity, hydrolyzing O-glycosyl compounds"/>
    <property type="evidence" value="ECO:0007669"/>
    <property type="project" value="InterPro"/>
</dbReference>
<evidence type="ECO:0000313" key="11">
    <source>
        <dbReference type="EMBL" id="RAK13870.1"/>
    </source>
</evidence>
<comment type="similarity">
    <text evidence="1">Belongs to the glycosyl hydrolase 16 family.</text>
</comment>
<dbReference type="InterPro" id="IPR008263">
    <property type="entry name" value="GH16_AS"/>
</dbReference>
<dbReference type="Proteomes" id="UP000249165">
    <property type="component" value="Unassembled WGS sequence"/>
</dbReference>
<evidence type="ECO:0000256" key="8">
    <source>
        <dbReference type="PIRSR" id="PIRSR608264-1"/>
    </source>
</evidence>
<dbReference type="InterPro" id="IPR000757">
    <property type="entry name" value="Beta-glucanase-like"/>
</dbReference>
<dbReference type="AlphaFoldDB" id="A0A327XYS1"/>
<dbReference type="PROSITE" id="PS01034">
    <property type="entry name" value="GH16_1"/>
    <property type="match status" value="1"/>
</dbReference>
<dbReference type="PANTHER" id="PTHR31062">
    <property type="entry name" value="XYLOGLUCAN ENDOTRANSGLUCOSYLASE/HYDROLASE PROTEIN 8-RELATED"/>
    <property type="match status" value="1"/>
</dbReference>
<keyword evidence="9" id="KW-0732">Signal</keyword>
<feature type="domain" description="GH16" evidence="10">
    <location>
        <begin position="1"/>
        <end position="250"/>
    </location>
</feature>
<proteinExistence type="inferred from homology"/>
<dbReference type="PRINTS" id="PR00737">
    <property type="entry name" value="GLHYDRLASE16"/>
</dbReference>
<sequence length="265" mass="29339">MLDNRVLPRYSILTGLALCASVIQAPAAPGAAFLSRLDDLGDAGAWYVSNFAVKRDSFRTAWKSGSVTRPVSGGTLLSLVPAPEESHKDFFGAEVQRKQRTHFGRYEVVMTAARGYGVISSFFTYTGPFFGDTHEEIDFEFLGRDTTKVWLNRFVDGQKLPGRWTELGFDAAEAPHLYALDWLPDRLVWSVDGRELLRITSADTEIPQIPQRIYLSIWGGAAAQDTWSGEAPDDTRAHVTYHCLSYRPPGTDAAMCSDALEASHD</sequence>
<evidence type="ECO:0000256" key="9">
    <source>
        <dbReference type="SAM" id="SignalP"/>
    </source>
</evidence>
<dbReference type="InterPro" id="IPR013320">
    <property type="entry name" value="ConA-like_dom_sf"/>
</dbReference>
<evidence type="ECO:0000256" key="3">
    <source>
        <dbReference type="ARBA" id="ARBA00022801"/>
    </source>
</evidence>
<feature type="active site" description="Proton donor" evidence="8">
    <location>
        <position position="140"/>
    </location>
</feature>
<organism evidence="11 12">
    <name type="scientific">Salipiger aestuarii</name>
    <dbReference type="NCBI Taxonomy" id="568098"/>
    <lineage>
        <taxon>Bacteria</taxon>
        <taxon>Pseudomonadati</taxon>
        <taxon>Pseudomonadota</taxon>
        <taxon>Alphaproteobacteria</taxon>
        <taxon>Rhodobacterales</taxon>
        <taxon>Roseobacteraceae</taxon>
        <taxon>Salipiger</taxon>
    </lineage>
</organism>
<feature type="signal peptide" evidence="9">
    <location>
        <begin position="1"/>
        <end position="27"/>
    </location>
</feature>
<feature type="chain" id="PRO_5016260524" description="Beta-glucanase" evidence="9">
    <location>
        <begin position="28"/>
        <end position="265"/>
    </location>
</feature>
<dbReference type="Pfam" id="PF00722">
    <property type="entry name" value="Glyco_hydro_16"/>
    <property type="match status" value="1"/>
</dbReference>
<evidence type="ECO:0000256" key="6">
    <source>
        <dbReference type="ARBA" id="ARBA00029771"/>
    </source>
</evidence>
<reference evidence="11 12" key="1">
    <citation type="submission" date="2018-06" db="EMBL/GenBank/DDBJ databases">
        <title>Genomic Encyclopedia of Archaeal and Bacterial Type Strains, Phase II (KMG-II): from individual species to whole genera.</title>
        <authorList>
            <person name="Goeker M."/>
        </authorList>
    </citation>
    <scope>NUCLEOTIDE SEQUENCE [LARGE SCALE GENOMIC DNA]</scope>
    <source>
        <strain evidence="11 12">DSM 22011</strain>
    </source>
</reference>
<feature type="active site" description="Nucleophile" evidence="8">
    <location>
        <position position="136"/>
    </location>
</feature>
<dbReference type="Gene3D" id="2.60.120.200">
    <property type="match status" value="1"/>
</dbReference>
<dbReference type="InterPro" id="IPR044791">
    <property type="entry name" value="Beta-glucanase/XTH"/>
</dbReference>
<dbReference type="GO" id="GO:0005975">
    <property type="term" value="P:carbohydrate metabolic process"/>
    <property type="evidence" value="ECO:0007669"/>
    <property type="project" value="InterPro"/>
</dbReference>
<evidence type="ECO:0000256" key="5">
    <source>
        <dbReference type="ARBA" id="ARBA00029722"/>
    </source>
</evidence>
<evidence type="ECO:0000259" key="10">
    <source>
        <dbReference type="PROSITE" id="PS51762"/>
    </source>
</evidence>
<keyword evidence="3 11" id="KW-0378">Hydrolase</keyword>
<dbReference type="EMBL" id="QLMG01000033">
    <property type="protein sequence ID" value="RAK13870.1"/>
    <property type="molecule type" value="Genomic_DNA"/>
</dbReference>
<accession>A0A327XYS1</accession>
<dbReference type="SUPFAM" id="SSF49899">
    <property type="entry name" value="Concanavalin A-like lectins/glucanases"/>
    <property type="match status" value="1"/>
</dbReference>
<name>A0A327XYS1_9RHOB</name>
<evidence type="ECO:0000256" key="1">
    <source>
        <dbReference type="ARBA" id="ARBA00006865"/>
    </source>
</evidence>
<evidence type="ECO:0000256" key="2">
    <source>
        <dbReference type="ARBA" id="ARBA00014569"/>
    </source>
</evidence>
<keyword evidence="12" id="KW-1185">Reference proteome</keyword>
<evidence type="ECO:0000256" key="7">
    <source>
        <dbReference type="ARBA" id="ARBA00031665"/>
    </source>
</evidence>
<protein>
    <recommendedName>
        <fullName evidence="2">Beta-glucanase</fullName>
    </recommendedName>
    <alternativeName>
        <fullName evidence="7">1,3-1,4-beta-D-glucan 4-glucanohydrolase</fullName>
    </alternativeName>
    <alternativeName>
        <fullName evidence="6">Endo-beta-1,3-1,4 glucanase</fullName>
    </alternativeName>
    <alternativeName>
        <fullName evidence="5">Lichenase</fullName>
    </alternativeName>
</protein>
<keyword evidence="4" id="KW-0326">Glycosidase</keyword>